<comment type="caution">
    <text evidence="1">The sequence shown here is derived from an EMBL/GenBank/DDBJ whole genome shotgun (WGS) entry which is preliminary data.</text>
</comment>
<protein>
    <submittedName>
        <fullName evidence="1">Uncharacterized protein</fullName>
    </submittedName>
</protein>
<reference evidence="1" key="1">
    <citation type="submission" date="2017-10" db="EMBL/GenBank/DDBJ databases">
        <title>Genome sequence of cellulolytic Lachnospiraceae bacterium XHS1971 isolated from hotspring sediment.</title>
        <authorList>
            <person name="Vasudevan G."/>
            <person name="Joshi A.J."/>
            <person name="Hivarkar S."/>
            <person name="Lanjekar V.B."/>
            <person name="Dhakephalkar P.K."/>
            <person name="Dagar S."/>
        </authorList>
    </citation>
    <scope>NUCLEOTIDE SEQUENCE</scope>
    <source>
        <strain evidence="1">XHS1971</strain>
    </source>
</reference>
<name>A0AC61D9X9_9FIRM</name>
<dbReference type="EMBL" id="PEDL01000014">
    <property type="protein sequence ID" value="PHV70084.1"/>
    <property type="molecule type" value="Genomic_DNA"/>
</dbReference>
<dbReference type="Proteomes" id="UP000224460">
    <property type="component" value="Unassembled WGS sequence"/>
</dbReference>
<evidence type="ECO:0000313" key="2">
    <source>
        <dbReference type="Proteomes" id="UP000224460"/>
    </source>
</evidence>
<sequence>MSKEGLKKENLARTQMAYEHLKRKIQICDYMPGQKLYEKQLNEELGYGRTPIREAILALKSEKLLEIYPRSGMRVTPITLEDVNEIYQVRKIMEPAIVQEFKSMYSKTALLEFEARFREEAKNDSSSFESDIQFYNLDIEFHMFLVQITNNKILTNIYDKLMEQQYRLAIYGAKIKYTKRSSNFSQHQDIIKALLNEDSEQIRKCLITHINHSLVSSLNIIRLIQLENE</sequence>
<gene>
    <name evidence="1" type="ORF">CS063_12320</name>
</gene>
<organism evidence="1 2">
    <name type="scientific">Sporanaerobium hydrogeniformans</name>
    <dbReference type="NCBI Taxonomy" id="3072179"/>
    <lineage>
        <taxon>Bacteria</taxon>
        <taxon>Bacillati</taxon>
        <taxon>Bacillota</taxon>
        <taxon>Clostridia</taxon>
        <taxon>Lachnospirales</taxon>
        <taxon>Lachnospiraceae</taxon>
        <taxon>Sporanaerobium</taxon>
    </lineage>
</organism>
<accession>A0AC61D9X9</accession>
<evidence type="ECO:0000313" key="1">
    <source>
        <dbReference type="EMBL" id="PHV70084.1"/>
    </source>
</evidence>
<keyword evidence="2" id="KW-1185">Reference proteome</keyword>
<proteinExistence type="predicted"/>